<dbReference type="EMBL" id="CP014806">
    <property type="protein sequence ID" value="AMX00316.1"/>
    <property type="molecule type" value="Genomic_DNA"/>
</dbReference>
<proteinExistence type="predicted"/>
<protein>
    <recommendedName>
        <fullName evidence="1">PhnB-like domain-containing protein</fullName>
    </recommendedName>
</protein>
<gene>
    <name evidence="2" type="ORF">ATY39_13390</name>
</gene>
<evidence type="ECO:0000313" key="2">
    <source>
        <dbReference type="EMBL" id="AMX00316.1"/>
    </source>
</evidence>
<feature type="domain" description="PhnB-like" evidence="1">
    <location>
        <begin position="11"/>
        <end position="128"/>
    </location>
</feature>
<dbReference type="Gene3D" id="3.10.180.10">
    <property type="entry name" value="2,3-Dihydroxybiphenyl 1,2-Dioxygenase, domain 1"/>
    <property type="match status" value="1"/>
</dbReference>
<dbReference type="RefSeq" id="WP_066790575.1">
    <property type="nucleotide sequence ID" value="NZ_CP014806.1"/>
</dbReference>
<keyword evidence="3" id="KW-1185">Reference proteome</keyword>
<dbReference type="STRING" id="241244.ATY39_13390"/>
<accession>A0A143HFQ1</accession>
<evidence type="ECO:0000259" key="1">
    <source>
        <dbReference type="Pfam" id="PF06983"/>
    </source>
</evidence>
<evidence type="ECO:0000313" key="3">
    <source>
        <dbReference type="Proteomes" id="UP000076021"/>
    </source>
</evidence>
<dbReference type="PANTHER" id="PTHR33990:SF1">
    <property type="entry name" value="PROTEIN YJDN"/>
    <property type="match status" value="1"/>
</dbReference>
<name>A0A143HFQ1_9BACL</name>
<dbReference type="Pfam" id="PF06983">
    <property type="entry name" value="3-dmu-9_3-mt"/>
    <property type="match status" value="1"/>
</dbReference>
<reference evidence="2 3" key="1">
    <citation type="journal article" date="2016" name="Genome Announc.">
        <title>Whole-Genome Sequence of Rummeliibacillus stabekisii Strain PP9 Isolated from Antarctic Soil.</title>
        <authorList>
            <person name="da Mota F.F."/>
            <person name="Vollu R.E."/>
            <person name="Jurelevicius D."/>
            <person name="Seldin L."/>
        </authorList>
    </citation>
    <scope>NUCLEOTIDE SEQUENCE [LARGE SCALE GENOMIC DNA]</scope>
    <source>
        <strain evidence="2 3">PP9</strain>
    </source>
</reference>
<dbReference type="KEGG" id="rst:ATY39_13390"/>
<dbReference type="Proteomes" id="UP000076021">
    <property type="component" value="Chromosome"/>
</dbReference>
<reference evidence="3" key="2">
    <citation type="submission" date="2016-03" db="EMBL/GenBank/DDBJ databases">
        <authorList>
            <person name="Ploux O."/>
        </authorList>
    </citation>
    <scope>NUCLEOTIDE SEQUENCE [LARGE SCALE GENOMIC DNA]</scope>
    <source>
        <strain evidence="3">PP9</strain>
    </source>
</reference>
<dbReference type="SUPFAM" id="SSF54593">
    <property type="entry name" value="Glyoxalase/Bleomycin resistance protein/Dihydroxybiphenyl dioxygenase"/>
    <property type="match status" value="1"/>
</dbReference>
<organism evidence="2 3">
    <name type="scientific">Rummeliibacillus stabekisii</name>
    <dbReference type="NCBI Taxonomy" id="241244"/>
    <lineage>
        <taxon>Bacteria</taxon>
        <taxon>Bacillati</taxon>
        <taxon>Bacillota</taxon>
        <taxon>Bacilli</taxon>
        <taxon>Bacillales</taxon>
        <taxon>Caryophanaceae</taxon>
        <taxon>Rummeliibacillus</taxon>
    </lineage>
</organism>
<dbReference type="PANTHER" id="PTHR33990">
    <property type="entry name" value="PROTEIN YJDN-RELATED"/>
    <property type="match status" value="1"/>
</dbReference>
<dbReference type="CDD" id="cd06588">
    <property type="entry name" value="PhnB_like"/>
    <property type="match status" value="1"/>
</dbReference>
<dbReference type="InterPro" id="IPR028973">
    <property type="entry name" value="PhnB-like"/>
</dbReference>
<sequence length="131" mass="14462">MGIQLNPYLMSTDAKGQANFYVEALGGEILTLKTYGETPGTPEAIKDKVMHLAVKVAGSNMLMMSDTLEQTPVNTSISLALTYDNEEEAKEIYAKLGEGGEFKHPFEKQVWGEYYGDLVDKYGVTWMVTAP</sequence>
<dbReference type="OrthoDB" id="9795306at2"/>
<dbReference type="AlphaFoldDB" id="A0A143HFQ1"/>
<dbReference type="InterPro" id="IPR029068">
    <property type="entry name" value="Glyas_Bleomycin-R_OHBP_Dase"/>
</dbReference>